<feature type="region of interest" description="Disordered" evidence="8">
    <location>
        <begin position="245"/>
        <end position="271"/>
    </location>
</feature>
<evidence type="ECO:0000256" key="2">
    <source>
        <dbReference type="ARBA" id="ARBA00022475"/>
    </source>
</evidence>
<dbReference type="Proteomes" id="UP001369086">
    <property type="component" value="Unassembled WGS sequence"/>
</dbReference>
<dbReference type="SMART" id="SM00406">
    <property type="entry name" value="IGv"/>
    <property type="match status" value="1"/>
</dbReference>
<dbReference type="InterPro" id="IPR036179">
    <property type="entry name" value="Ig-like_dom_sf"/>
</dbReference>
<comment type="caution">
    <text evidence="12">The sequence shown here is derived from an EMBL/GenBank/DDBJ whole genome shotgun (WGS) entry which is preliminary data.</text>
</comment>
<evidence type="ECO:0000313" key="12">
    <source>
        <dbReference type="EMBL" id="KAK6466270.1"/>
    </source>
</evidence>
<comment type="subcellular location">
    <subcellularLocation>
        <location evidence="1">Cell membrane</location>
    </subcellularLocation>
</comment>
<protein>
    <recommendedName>
        <fullName evidence="11">Ig-like domain-containing protein</fullName>
    </recommendedName>
</protein>
<keyword evidence="2" id="KW-1003">Cell membrane</keyword>
<evidence type="ECO:0000256" key="1">
    <source>
        <dbReference type="ARBA" id="ARBA00004236"/>
    </source>
</evidence>
<evidence type="ECO:0000313" key="13">
    <source>
        <dbReference type="Proteomes" id="UP001369086"/>
    </source>
</evidence>
<keyword evidence="9" id="KW-1133">Transmembrane helix</keyword>
<evidence type="ECO:0000256" key="8">
    <source>
        <dbReference type="SAM" id="MobiDB-lite"/>
    </source>
</evidence>
<dbReference type="CDD" id="cd00099">
    <property type="entry name" value="IgV"/>
    <property type="match status" value="1"/>
</dbReference>
<keyword evidence="4" id="KW-0391">Immunity</keyword>
<dbReference type="EMBL" id="JAHFZB010000075">
    <property type="protein sequence ID" value="KAK6466270.1"/>
    <property type="molecule type" value="Genomic_DNA"/>
</dbReference>
<reference evidence="12 13" key="1">
    <citation type="submission" date="2021-05" db="EMBL/GenBank/DDBJ databases">
        <authorList>
            <person name="Zahm M."/>
            <person name="Klopp C."/>
            <person name="Cabau C."/>
            <person name="Kuhl H."/>
            <person name="Suciu R."/>
            <person name="Ciorpac M."/>
            <person name="Holostenco D."/>
            <person name="Gessner J."/>
            <person name="Wuertz S."/>
            <person name="Hohne C."/>
            <person name="Stock M."/>
            <person name="Gislard M."/>
            <person name="Lluch J."/>
            <person name="Milhes M."/>
            <person name="Lampietro C."/>
            <person name="Lopez Roques C."/>
            <person name="Donnadieu C."/>
            <person name="Du K."/>
            <person name="Schartl M."/>
            <person name="Guiguen Y."/>
        </authorList>
    </citation>
    <scope>NUCLEOTIDE SEQUENCE [LARGE SCALE GENOMIC DNA]</scope>
    <source>
        <strain evidence="12">Hh-F2</strain>
        <tissue evidence="12">Blood</tissue>
    </source>
</reference>
<dbReference type="InterPro" id="IPR003599">
    <property type="entry name" value="Ig_sub"/>
</dbReference>
<sequence>MNRLYLLNVLFCIAYEIPAQRIVQPRLSVTAQLGESVTLECSTSHTQHSTFTWFKQVIGQPPVYMLKYDGKSKPIFLDEFNDKSRFKMQNIESSFNLTILKTESSDMAVYYCAALNGSHVLFGNGTTLLIKGIESRGRIIQSPISESVQSYYCAEVTCGEISNGNGTKVDSTGEIFTTLVVCSLAATSILLLILIAALLCTRTRARQCKPCAGNVAAQAAQTNADSTNDQNQQMLDYAALDFDQRRNKPGKKKRAMNKESVYAEVRVQQRE</sequence>
<keyword evidence="9" id="KW-0812">Transmembrane</keyword>
<keyword evidence="6" id="KW-1015">Disulfide bond</keyword>
<organism evidence="12 13">
    <name type="scientific">Huso huso</name>
    <name type="common">Beluga</name>
    <name type="synonym">Acipenser huso</name>
    <dbReference type="NCBI Taxonomy" id="61971"/>
    <lineage>
        <taxon>Eukaryota</taxon>
        <taxon>Metazoa</taxon>
        <taxon>Chordata</taxon>
        <taxon>Craniata</taxon>
        <taxon>Vertebrata</taxon>
        <taxon>Euteleostomi</taxon>
        <taxon>Actinopterygii</taxon>
        <taxon>Chondrostei</taxon>
        <taxon>Acipenseriformes</taxon>
        <taxon>Acipenseridae</taxon>
        <taxon>Huso</taxon>
    </lineage>
</organism>
<evidence type="ECO:0000256" key="9">
    <source>
        <dbReference type="SAM" id="Phobius"/>
    </source>
</evidence>
<feature type="chain" id="PRO_5045398278" description="Ig-like domain-containing protein" evidence="10">
    <location>
        <begin position="20"/>
        <end position="271"/>
    </location>
</feature>
<dbReference type="InterPro" id="IPR052051">
    <property type="entry name" value="TCR_complex_component"/>
</dbReference>
<dbReference type="SMART" id="SM00409">
    <property type="entry name" value="IG"/>
    <property type="match status" value="1"/>
</dbReference>
<dbReference type="InterPro" id="IPR007110">
    <property type="entry name" value="Ig-like_dom"/>
</dbReference>
<evidence type="ECO:0000256" key="5">
    <source>
        <dbReference type="ARBA" id="ARBA00023136"/>
    </source>
</evidence>
<dbReference type="PROSITE" id="PS50835">
    <property type="entry name" value="IG_LIKE"/>
    <property type="match status" value="1"/>
</dbReference>
<keyword evidence="5 9" id="KW-0472">Membrane</keyword>
<evidence type="ECO:0000256" key="10">
    <source>
        <dbReference type="SAM" id="SignalP"/>
    </source>
</evidence>
<dbReference type="Pfam" id="PF07686">
    <property type="entry name" value="V-set"/>
    <property type="match status" value="1"/>
</dbReference>
<gene>
    <name evidence="12" type="ORF">HHUSO_G36543</name>
</gene>
<evidence type="ECO:0000256" key="4">
    <source>
        <dbReference type="ARBA" id="ARBA00022859"/>
    </source>
</evidence>
<name>A0ABR0Y1Y0_HUSHU</name>
<evidence type="ECO:0000259" key="11">
    <source>
        <dbReference type="PROSITE" id="PS50835"/>
    </source>
</evidence>
<evidence type="ECO:0000256" key="6">
    <source>
        <dbReference type="ARBA" id="ARBA00023157"/>
    </source>
</evidence>
<evidence type="ECO:0000256" key="7">
    <source>
        <dbReference type="ARBA" id="ARBA00023180"/>
    </source>
</evidence>
<dbReference type="SUPFAM" id="SSF48726">
    <property type="entry name" value="Immunoglobulin"/>
    <property type="match status" value="1"/>
</dbReference>
<dbReference type="PANTHER" id="PTHR19433:SF133">
    <property type="entry name" value="IMMUNE-TYPE RECEPTOR 5 PRECURSOR-RELATED"/>
    <property type="match status" value="1"/>
</dbReference>
<feature type="signal peptide" evidence="10">
    <location>
        <begin position="1"/>
        <end position="19"/>
    </location>
</feature>
<feature type="transmembrane region" description="Helical" evidence="9">
    <location>
        <begin position="175"/>
        <end position="199"/>
    </location>
</feature>
<dbReference type="PANTHER" id="PTHR19433">
    <property type="entry name" value="T-CELL RECEPTOR ALPHA CHAIN V REGION-RELATED"/>
    <property type="match status" value="1"/>
</dbReference>
<feature type="domain" description="Ig-like" evidence="11">
    <location>
        <begin position="18"/>
        <end position="118"/>
    </location>
</feature>
<proteinExistence type="predicted"/>
<dbReference type="Gene3D" id="2.60.40.10">
    <property type="entry name" value="Immunoglobulins"/>
    <property type="match status" value="1"/>
</dbReference>
<dbReference type="InterPro" id="IPR013783">
    <property type="entry name" value="Ig-like_fold"/>
</dbReference>
<keyword evidence="3 10" id="KW-0732">Signal</keyword>
<keyword evidence="7" id="KW-0325">Glycoprotein</keyword>
<dbReference type="InterPro" id="IPR013106">
    <property type="entry name" value="Ig_V-set"/>
</dbReference>
<keyword evidence="13" id="KW-1185">Reference proteome</keyword>
<evidence type="ECO:0000256" key="3">
    <source>
        <dbReference type="ARBA" id="ARBA00022729"/>
    </source>
</evidence>
<accession>A0ABR0Y1Y0</accession>